<name>A0A7W8IHN0_9BACT</name>
<dbReference type="Pfam" id="PF06778">
    <property type="entry name" value="Chlor_dismutase"/>
    <property type="match status" value="1"/>
</dbReference>
<sequence>MARPLLVSFVAGASGPWRIDRVESVTGDGLQPAERLTVLEGSEFDPVESPRWTLRGVTSNTRYTNRSESGALLAKQQGLHRPHATRAALIPIRKTADWWDLPQDERRSIFEEQSSHIGIGLEYLPAIARRLLHSRDLAQPFDFLTWFEYAPEHSDIFEELVRRLRSSSEWQYVDREIDIRLVRA</sequence>
<reference evidence="4" key="1">
    <citation type="submission" date="2020-08" db="EMBL/GenBank/DDBJ databases">
        <title>Genomic Encyclopedia of Type Strains, Phase IV (KMG-V): Genome sequencing to study the core and pangenomes of soil and plant-associated prokaryotes.</title>
        <authorList>
            <person name="Whitman W."/>
        </authorList>
    </citation>
    <scope>NUCLEOTIDE SEQUENCE [LARGE SCALE GENOMIC DNA]</scope>
    <source>
        <strain evidence="4">M8UP27</strain>
    </source>
</reference>
<evidence type="ECO:0000256" key="3">
    <source>
        <dbReference type="ARBA" id="ARBA00023004"/>
    </source>
</evidence>
<keyword evidence="2" id="KW-0479">Metal-binding</keyword>
<evidence type="ECO:0000256" key="2">
    <source>
        <dbReference type="ARBA" id="ARBA00022723"/>
    </source>
</evidence>
<comment type="caution">
    <text evidence="4">The sequence shown here is derived from an EMBL/GenBank/DDBJ whole genome shotgun (WGS) entry which is preliminary data.</text>
</comment>
<accession>A0A7W8IHN0</accession>
<dbReference type="GO" id="GO:0046872">
    <property type="term" value="F:metal ion binding"/>
    <property type="evidence" value="ECO:0007669"/>
    <property type="project" value="UniProtKB-KW"/>
</dbReference>
<evidence type="ECO:0000256" key="1">
    <source>
        <dbReference type="ARBA" id="ARBA00022617"/>
    </source>
</evidence>
<dbReference type="GO" id="GO:0016491">
    <property type="term" value="F:oxidoreductase activity"/>
    <property type="evidence" value="ECO:0007669"/>
    <property type="project" value="InterPro"/>
</dbReference>
<dbReference type="EMBL" id="JACHDY010000002">
    <property type="protein sequence ID" value="MBB5317242.1"/>
    <property type="molecule type" value="Genomic_DNA"/>
</dbReference>
<dbReference type="SUPFAM" id="SSF54909">
    <property type="entry name" value="Dimeric alpha+beta barrel"/>
    <property type="match status" value="1"/>
</dbReference>
<keyword evidence="5" id="KW-1185">Reference proteome</keyword>
<dbReference type="Gene3D" id="3.30.70.3420">
    <property type="match status" value="1"/>
</dbReference>
<dbReference type="GO" id="GO:0020037">
    <property type="term" value="F:heme binding"/>
    <property type="evidence" value="ECO:0007669"/>
    <property type="project" value="InterPro"/>
</dbReference>
<dbReference type="InterPro" id="IPR010644">
    <property type="entry name" value="ChdC/CLD"/>
</dbReference>
<evidence type="ECO:0000313" key="4">
    <source>
        <dbReference type="EMBL" id="MBB5317242.1"/>
    </source>
</evidence>
<dbReference type="AlphaFoldDB" id="A0A7W8IHN0"/>
<organism evidence="4 5">
    <name type="scientific">Tunturiibacter empetritectus</name>
    <dbReference type="NCBI Taxonomy" id="3069691"/>
    <lineage>
        <taxon>Bacteria</taxon>
        <taxon>Pseudomonadati</taxon>
        <taxon>Acidobacteriota</taxon>
        <taxon>Terriglobia</taxon>
        <taxon>Terriglobales</taxon>
        <taxon>Acidobacteriaceae</taxon>
        <taxon>Tunturiibacter</taxon>
    </lineage>
</organism>
<keyword evidence="1" id="KW-0349">Heme</keyword>
<proteinExistence type="predicted"/>
<keyword evidence="3" id="KW-0408">Iron</keyword>
<evidence type="ECO:0000313" key="5">
    <source>
        <dbReference type="Proteomes" id="UP000568106"/>
    </source>
</evidence>
<protein>
    <submittedName>
        <fullName evidence="4">Chlorite dismutase</fullName>
    </submittedName>
</protein>
<dbReference type="Proteomes" id="UP000568106">
    <property type="component" value="Unassembled WGS sequence"/>
</dbReference>
<dbReference type="InterPro" id="IPR011008">
    <property type="entry name" value="Dimeric_a/b-barrel"/>
</dbReference>
<gene>
    <name evidence="4" type="ORF">HDF09_001911</name>
</gene>